<dbReference type="PANTHER" id="PTHR37490:SF3">
    <property type="entry name" value="DUF3431 DOMAIN CONTAINING PROTEIN"/>
    <property type="match status" value="1"/>
</dbReference>
<sequence length="431" mass="49222">MLRRFTTFVFIACLSTVLLFILFQTVSWKDLPQAIGLGEMGGPTQEEMENALPDLRTQQPPMKEPPPNSKGFQDSGVAIESPYPVGTLKPAGSNYTKTLVLPSMQSEDTSWVEAELGDLITSGLLNHAIYVVDDPSAKLRPPENKGHEVMVYLTYIIDHYDELSDISIFMHAHRWSWHNNELMELDSAEMVRLLSPQRVTREGYMNLRCHWEPGCPTWLHPGAVHRSYDRPEEWLVADSWAEIFPNDPIPTVLAQPCCAQFAVSRDRIRELPKQRYVSIRDWLIRTELTDYLSGRVFEYVWQYIFTASAIHCPSMNACYCDGYGLCFGSNEKFDEWFELRLKRNELDNDLKTWEAQAEVIANLRAESETGQVPEEAVIEVPEAGIDKVLRDQIDQISQALERRKKAAVELGKDPKQRALGAGREWHEGDGF</sequence>
<reference evidence="2 3" key="1">
    <citation type="submission" date="2023-11" db="EMBL/GenBank/DDBJ databases">
        <title>An acidophilic fungus is an integral part of prey digestion in a carnivorous sundew plant.</title>
        <authorList>
            <person name="Tsai I.J."/>
        </authorList>
    </citation>
    <scope>NUCLEOTIDE SEQUENCE [LARGE SCALE GENOMIC DNA]</scope>
    <source>
        <strain evidence="2">169a</strain>
    </source>
</reference>
<feature type="region of interest" description="Disordered" evidence="1">
    <location>
        <begin position="411"/>
        <end position="431"/>
    </location>
</feature>
<proteinExistence type="predicted"/>
<gene>
    <name evidence="2" type="ORF">R9X50_00043200</name>
</gene>
<name>A0AAQ3M0A4_9PEZI</name>
<evidence type="ECO:0000313" key="3">
    <source>
        <dbReference type="Proteomes" id="UP001303373"/>
    </source>
</evidence>
<protein>
    <submittedName>
        <fullName evidence="2">Uncharacterized protein</fullName>
    </submittedName>
</protein>
<organism evidence="2 3">
    <name type="scientific">Acrodontium crateriforme</name>
    <dbReference type="NCBI Taxonomy" id="150365"/>
    <lineage>
        <taxon>Eukaryota</taxon>
        <taxon>Fungi</taxon>
        <taxon>Dikarya</taxon>
        <taxon>Ascomycota</taxon>
        <taxon>Pezizomycotina</taxon>
        <taxon>Dothideomycetes</taxon>
        <taxon>Dothideomycetidae</taxon>
        <taxon>Mycosphaerellales</taxon>
        <taxon>Teratosphaeriaceae</taxon>
        <taxon>Acrodontium</taxon>
    </lineage>
</organism>
<dbReference type="AlphaFoldDB" id="A0AAQ3M0A4"/>
<accession>A0AAQ3M0A4</accession>
<dbReference type="EMBL" id="CP138580">
    <property type="protein sequence ID" value="WPG97652.1"/>
    <property type="molecule type" value="Genomic_DNA"/>
</dbReference>
<dbReference type="Pfam" id="PF11913">
    <property type="entry name" value="DUF3431"/>
    <property type="match status" value="1"/>
</dbReference>
<evidence type="ECO:0000313" key="2">
    <source>
        <dbReference type="EMBL" id="WPG97652.1"/>
    </source>
</evidence>
<evidence type="ECO:0000256" key="1">
    <source>
        <dbReference type="SAM" id="MobiDB-lite"/>
    </source>
</evidence>
<dbReference type="InterPro" id="IPR021838">
    <property type="entry name" value="DUF3431"/>
</dbReference>
<dbReference type="Proteomes" id="UP001303373">
    <property type="component" value="Chromosome 1"/>
</dbReference>
<keyword evidence="3" id="KW-1185">Reference proteome</keyword>
<dbReference type="PANTHER" id="PTHR37490">
    <property type="entry name" value="EXPRESSED PROTEIN"/>
    <property type="match status" value="1"/>
</dbReference>